<dbReference type="InterPro" id="IPR036259">
    <property type="entry name" value="MFS_trans_sf"/>
</dbReference>
<evidence type="ECO:0000256" key="9">
    <source>
        <dbReference type="SAM" id="Phobius"/>
    </source>
</evidence>
<proteinExistence type="inferred from homology"/>
<feature type="transmembrane region" description="Helical" evidence="9">
    <location>
        <begin position="275"/>
        <end position="295"/>
    </location>
</feature>
<comment type="subcellular location">
    <subcellularLocation>
        <location evidence="1">Membrane</location>
        <topology evidence="1">Multi-pass membrane protein</topology>
    </subcellularLocation>
</comment>
<protein>
    <submittedName>
        <fullName evidence="10">High affinity nitrate transporter 2.5</fullName>
    </submittedName>
</protein>
<dbReference type="GO" id="GO:0015112">
    <property type="term" value="F:nitrate transmembrane transporter activity"/>
    <property type="evidence" value="ECO:0007669"/>
    <property type="project" value="InterPro"/>
</dbReference>
<dbReference type="Gene3D" id="1.20.1250.20">
    <property type="entry name" value="MFS general substrate transporter like domains"/>
    <property type="match status" value="2"/>
</dbReference>
<evidence type="ECO:0000256" key="4">
    <source>
        <dbReference type="ARBA" id="ARBA00022989"/>
    </source>
</evidence>
<feature type="transmembrane region" description="Helical" evidence="9">
    <location>
        <begin position="109"/>
        <end position="129"/>
    </location>
</feature>
<dbReference type="InterPro" id="IPR044772">
    <property type="entry name" value="NO3_transporter"/>
</dbReference>
<keyword evidence="11" id="KW-1185">Reference proteome</keyword>
<dbReference type="CDD" id="cd17341">
    <property type="entry name" value="MFS_NRT2_like"/>
    <property type="match status" value="1"/>
</dbReference>
<dbReference type="Proteomes" id="UP000653305">
    <property type="component" value="Unassembled WGS sequence"/>
</dbReference>
<evidence type="ECO:0000256" key="7">
    <source>
        <dbReference type="ARBA" id="ARBA00044504"/>
    </source>
</evidence>
<accession>A0A830C147</accession>
<keyword evidence="4 9" id="KW-1133">Transmembrane helix</keyword>
<dbReference type="GO" id="GO:0042128">
    <property type="term" value="P:nitrate assimilation"/>
    <property type="evidence" value="ECO:0007669"/>
    <property type="project" value="UniProtKB-KW"/>
</dbReference>
<feature type="transmembrane region" description="Helical" evidence="9">
    <location>
        <begin position="217"/>
        <end position="238"/>
    </location>
</feature>
<dbReference type="FunFam" id="1.20.1250.20:FF:000053">
    <property type="entry name" value="Nitrate transporter 2.1"/>
    <property type="match status" value="1"/>
</dbReference>
<feature type="transmembrane region" description="Helical" evidence="9">
    <location>
        <begin position="177"/>
        <end position="196"/>
    </location>
</feature>
<feature type="region of interest" description="Disordered" evidence="8">
    <location>
        <begin position="374"/>
        <end position="395"/>
    </location>
</feature>
<sequence length="395" mass="42364">MGTACDLFGPRLASATLALLTTPAVYCTSTASSPASFLLARFFTGFSLATFVSTQFWMSSLFSSGVVGTANGVAAGWGNLGGGATQLIMPLVFHLIQTIGANKFTAWRVAFFIPGLFQMLSAYVIFFLGQDLPDGVLYHAVTNYRGWVLALTYGYCFGVELTVDNIIAQYFYDRFDVNLHTAGIIAASFGLANIISRPAGGMLSDVVAKRFGMRGRLWTLWIVQTLGGVFCIILGKVGSLSASIAVMLVFSVFVQAACGLTFGVVPFVSSRSLGIISGMTGAGGNVGAVLTQVIFFRGSKYSAETGITLMGVMIVCCTLVILLINFPQWGGMLCGPSAKGTTEEDYYMSEWTSAEREKGFHRASLKFSENSRNERGKWVRSGPTLNPGRTRNTDV</sequence>
<evidence type="ECO:0000256" key="8">
    <source>
        <dbReference type="SAM" id="MobiDB-lite"/>
    </source>
</evidence>
<dbReference type="Pfam" id="PF07690">
    <property type="entry name" value="MFS_1"/>
    <property type="match status" value="1"/>
</dbReference>
<comment type="similarity">
    <text evidence="7">Belongs to the major facilitator superfamily. Phosphate:H(+) symporter (TC 2.A.1.9) family.</text>
</comment>
<evidence type="ECO:0000313" key="11">
    <source>
        <dbReference type="Proteomes" id="UP000653305"/>
    </source>
</evidence>
<comment type="caution">
    <text evidence="10">The sequence shown here is derived from an EMBL/GenBank/DDBJ whole genome shotgun (WGS) entry which is preliminary data.</text>
</comment>
<evidence type="ECO:0000256" key="2">
    <source>
        <dbReference type="ARBA" id="ARBA00008432"/>
    </source>
</evidence>
<name>A0A830C147_9LAMI</name>
<dbReference type="GO" id="GO:0016020">
    <property type="term" value="C:membrane"/>
    <property type="evidence" value="ECO:0007669"/>
    <property type="project" value="UniProtKB-SubCell"/>
</dbReference>
<evidence type="ECO:0000256" key="5">
    <source>
        <dbReference type="ARBA" id="ARBA00023063"/>
    </source>
</evidence>
<feature type="transmembrane region" description="Helical" evidence="9">
    <location>
        <begin position="37"/>
        <end position="58"/>
    </location>
</feature>
<keyword evidence="6 9" id="KW-0472">Membrane</keyword>
<evidence type="ECO:0000256" key="6">
    <source>
        <dbReference type="ARBA" id="ARBA00023136"/>
    </source>
</evidence>
<evidence type="ECO:0000256" key="1">
    <source>
        <dbReference type="ARBA" id="ARBA00004141"/>
    </source>
</evidence>
<feature type="transmembrane region" description="Helical" evidence="9">
    <location>
        <begin position="244"/>
        <end position="268"/>
    </location>
</feature>
<reference evidence="10" key="1">
    <citation type="submission" date="2020-07" db="EMBL/GenBank/DDBJ databases">
        <title>Ethylene signaling mediates host invasion by parasitic plants.</title>
        <authorList>
            <person name="Yoshida S."/>
        </authorList>
    </citation>
    <scope>NUCLEOTIDE SEQUENCE</scope>
    <source>
        <strain evidence="10">Okayama</strain>
    </source>
</reference>
<keyword evidence="3 9" id="KW-0812">Transmembrane</keyword>
<evidence type="ECO:0000313" key="10">
    <source>
        <dbReference type="EMBL" id="GFP88011.1"/>
    </source>
</evidence>
<keyword evidence="5" id="KW-0534">Nitrate assimilation</keyword>
<dbReference type="EMBL" id="BMAC01000159">
    <property type="protein sequence ID" value="GFP88011.1"/>
    <property type="molecule type" value="Genomic_DNA"/>
</dbReference>
<dbReference type="InterPro" id="IPR011701">
    <property type="entry name" value="MFS"/>
</dbReference>
<feature type="compositionally biased region" description="Polar residues" evidence="8">
    <location>
        <begin position="383"/>
        <end position="395"/>
    </location>
</feature>
<evidence type="ECO:0000256" key="3">
    <source>
        <dbReference type="ARBA" id="ARBA00022692"/>
    </source>
</evidence>
<organism evidence="10 11">
    <name type="scientific">Phtheirospermum japonicum</name>
    <dbReference type="NCBI Taxonomy" id="374723"/>
    <lineage>
        <taxon>Eukaryota</taxon>
        <taxon>Viridiplantae</taxon>
        <taxon>Streptophyta</taxon>
        <taxon>Embryophyta</taxon>
        <taxon>Tracheophyta</taxon>
        <taxon>Spermatophyta</taxon>
        <taxon>Magnoliopsida</taxon>
        <taxon>eudicotyledons</taxon>
        <taxon>Gunneridae</taxon>
        <taxon>Pentapetalae</taxon>
        <taxon>asterids</taxon>
        <taxon>lamiids</taxon>
        <taxon>Lamiales</taxon>
        <taxon>Orobanchaceae</taxon>
        <taxon>Orobanchaceae incertae sedis</taxon>
        <taxon>Phtheirospermum</taxon>
    </lineage>
</organism>
<gene>
    <name evidence="10" type="ORF">PHJA_000944800</name>
</gene>
<comment type="similarity">
    <text evidence="2">Belongs to the major facilitator superfamily. Nitrate/nitrite porter (TC 2.A.1.8) family.</text>
</comment>
<dbReference type="PANTHER" id="PTHR23515">
    <property type="entry name" value="HIGH-AFFINITY NITRATE TRANSPORTER 2.3"/>
    <property type="match status" value="1"/>
</dbReference>
<feature type="transmembrane region" description="Helical" evidence="9">
    <location>
        <begin position="307"/>
        <end position="326"/>
    </location>
</feature>
<dbReference type="SUPFAM" id="SSF103473">
    <property type="entry name" value="MFS general substrate transporter"/>
    <property type="match status" value="1"/>
</dbReference>
<dbReference type="AlphaFoldDB" id="A0A830C147"/>
<dbReference type="OrthoDB" id="434240at2759"/>